<keyword evidence="1" id="KW-0175">Coiled coil</keyword>
<name>A0AAE0YB54_9GAST</name>
<feature type="region of interest" description="Disordered" evidence="2">
    <location>
        <begin position="550"/>
        <end position="571"/>
    </location>
</feature>
<feature type="compositionally biased region" description="Basic and acidic residues" evidence="2">
    <location>
        <begin position="68"/>
        <end position="92"/>
    </location>
</feature>
<feature type="compositionally biased region" description="Basic and acidic residues" evidence="2">
    <location>
        <begin position="43"/>
        <end position="59"/>
    </location>
</feature>
<reference evidence="3" key="1">
    <citation type="journal article" date="2023" name="G3 (Bethesda)">
        <title>A reference genome for the long-term kleptoplast-retaining sea slug Elysia crispata morphotype clarki.</title>
        <authorList>
            <person name="Eastman K.E."/>
            <person name="Pendleton A.L."/>
            <person name="Shaikh M.A."/>
            <person name="Suttiyut T."/>
            <person name="Ogas R."/>
            <person name="Tomko P."/>
            <person name="Gavelis G."/>
            <person name="Widhalm J.R."/>
            <person name="Wisecaver J.H."/>
        </authorList>
    </citation>
    <scope>NUCLEOTIDE SEQUENCE</scope>
    <source>
        <strain evidence="3">ECLA1</strain>
    </source>
</reference>
<feature type="region of interest" description="Disordered" evidence="2">
    <location>
        <begin position="227"/>
        <end position="246"/>
    </location>
</feature>
<protein>
    <submittedName>
        <fullName evidence="3">Uncharacterized protein</fullName>
    </submittedName>
</protein>
<evidence type="ECO:0000256" key="2">
    <source>
        <dbReference type="SAM" id="MobiDB-lite"/>
    </source>
</evidence>
<comment type="caution">
    <text evidence="3">The sequence shown here is derived from an EMBL/GenBank/DDBJ whole genome shotgun (WGS) entry which is preliminary data.</text>
</comment>
<keyword evidence="4" id="KW-1185">Reference proteome</keyword>
<feature type="compositionally biased region" description="Basic and acidic residues" evidence="2">
    <location>
        <begin position="144"/>
        <end position="166"/>
    </location>
</feature>
<feature type="region of interest" description="Disordered" evidence="2">
    <location>
        <begin position="1"/>
        <end position="174"/>
    </location>
</feature>
<feature type="compositionally biased region" description="Basic and acidic residues" evidence="2">
    <location>
        <begin position="227"/>
        <end position="239"/>
    </location>
</feature>
<evidence type="ECO:0000256" key="1">
    <source>
        <dbReference type="SAM" id="Coils"/>
    </source>
</evidence>
<feature type="coiled-coil region" evidence="1">
    <location>
        <begin position="375"/>
        <end position="465"/>
    </location>
</feature>
<accession>A0AAE0YB54</accession>
<evidence type="ECO:0000313" key="4">
    <source>
        <dbReference type="Proteomes" id="UP001283361"/>
    </source>
</evidence>
<organism evidence="3 4">
    <name type="scientific">Elysia crispata</name>
    <name type="common">lettuce slug</name>
    <dbReference type="NCBI Taxonomy" id="231223"/>
    <lineage>
        <taxon>Eukaryota</taxon>
        <taxon>Metazoa</taxon>
        <taxon>Spiralia</taxon>
        <taxon>Lophotrochozoa</taxon>
        <taxon>Mollusca</taxon>
        <taxon>Gastropoda</taxon>
        <taxon>Heterobranchia</taxon>
        <taxon>Euthyneura</taxon>
        <taxon>Panpulmonata</taxon>
        <taxon>Sacoglossa</taxon>
        <taxon>Placobranchoidea</taxon>
        <taxon>Plakobranchidae</taxon>
        <taxon>Elysia</taxon>
    </lineage>
</organism>
<proteinExistence type="predicted"/>
<feature type="compositionally biased region" description="Low complexity" evidence="2">
    <location>
        <begin position="12"/>
        <end position="21"/>
    </location>
</feature>
<gene>
    <name evidence="3" type="ORF">RRG08_051271</name>
</gene>
<dbReference type="EMBL" id="JAWDGP010006534">
    <property type="protein sequence ID" value="KAK3739402.1"/>
    <property type="molecule type" value="Genomic_DNA"/>
</dbReference>
<sequence length="571" mass="63895">MSTNGKRSVKTNNSSNNNDSSGIAPATDNIQNFEEAEGIDETSNEKKSLKDLPKADSGKGESLNIDNDTQRYKERKGSVGERGKSLKKDNSGKNDSSGIAPATDNIQNFEEAEGMDETSNEKKSLKDLPKADSGKGESLNIDNDTQRYRDKEGSVTEREKSLKKGDSGNVDDFPSIIEDEHTYFEQSGESDINGDRRNNQGSLKTYCDTAASTCLDRPATQINVGKEERRKKGISDHHSLSSSSMDQTTMCIPNGYRHPQALPTVALSNNESSRQVRSSQSPTYALASGLQANEIVINEPSLDPTSLLEESNHLTKELPSSSLVSTNILNQMTEELMNVRHINQYLMQLDVENKKRVQVLTEFSKNICVQSEQDKKSLSDKCKEKETSIRELKSENDQLWRMMQELKEDNESKKLEAQQHEKMVKELEKETMICKVETERHVKRIKKLEEEIKICKIQKEVMELKLQPLHNELGLRIRNSSAGRSAELESHPEDLQPYQGDENTEVKQTGRGHLITQHAVCSMDVGDIEGIGDEPNPHVPVLQEVFLENDGGATDDETEVKTPVIENPMDL</sequence>
<dbReference type="Proteomes" id="UP001283361">
    <property type="component" value="Unassembled WGS sequence"/>
</dbReference>
<evidence type="ECO:0000313" key="3">
    <source>
        <dbReference type="EMBL" id="KAK3739402.1"/>
    </source>
</evidence>
<feature type="region of interest" description="Disordered" evidence="2">
    <location>
        <begin position="483"/>
        <end position="503"/>
    </location>
</feature>
<feature type="compositionally biased region" description="Basic and acidic residues" evidence="2">
    <location>
        <begin position="119"/>
        <end position="135"/>
    </location>
</feature>
<dbReference type="AlphaFoldDB" id="A0AAE0YB54"/>